<gene>
    <name evidence="1" type="ordered locus">MTR_4g074710</name>
</gene>
<dbReference type="HOGENOM" id="CLU_2546067_0_0_1"/>
<dbReference type="Proteomes" id="UP000002051">
    <property type="component" value="Chromosome 4"/>
</dbReference>
<evidence type="ECO:0000313" key="2">
    <source>
        <dbReference type="EnsemblPlants" id="AES89422"/>
    </source>
</evidence>
<dbReference type="EMBL" id="CM001220">
    <property type="protein sequence ID" value="AES89422.1"/>
    <property type="molecule type" value="Genomic_DNA"/>
</dbReference>
<name>G7JNI1_MEDTR</name>
<proteinExistence type="predicted"/>
<dbReference type="AlphaFoldDB" id="G7JNI1"/>
<dbReference type="PaxDb" id="3880-AES89422"/>
<keyword evidence="3" id="KW-1185">Reference proteome</keyword>
<evidence type="ECO:0000313" key="3">
    <source>
        <dbReference type="Proteomes" id="UP000002051"/>
    </source>
</evidence>
<reference evidence="1 3" key="1">
    <citation type="journal article" date="2011" name="Nature">
        <title>The Medicago genome provides insight into the evolution of rhizobial symbioses.</title>
        <authorList>
            <person name="Young N.D."/>
            <person name="Debelle F."/>
            <person name="Oldroyd G.E."/>
            <person name="Geurts R."/>
            <person name="Cannon S.B."/>
            <person name="Udvardi M.K."/>
            <person name="Benedito V.A."/>
            <person name="Mayer K.F."/>
            <person name="Gouzy J."/>
            <person name="Schoof H."/>
            <person name="Van de Peer Y."/>
            <person name="Proost S."/>
            <person name="Cook D.R."/>
            <person name="Meyers B.C."/>
            <person name="Spannagl M."/>
            <person name="Cheung F."/>
            <person name="De Mita S."/>
            <person name="Krishnakumar V."/>
            <person name="Gundlach H."/>
            <person name="Zhou S."/>
            <person name="Mudge J."/>
            <person name="Bharti A.K."/>
            <person name="Murray J.D."/>
            <person name="Naoumkina M.A."/>
            <person name="Rosen B."/>
            <person name="Silverstein K.A."/>
            <person name="Tang H."/>
            <person name="Rombauts S."/>
            <person name="Zhao P.X."/>
            <person name="Zhou P."/>
            <person name="Barbe V."/>
            <person name="Bardou P."/>
            <person name="Bechner M."/>
            <person name="Bellec A."/>
            <person name="Berger A."/>
            <person name="Berges H."/>
            <person name="Bidwell S."/>
            <person name="Bisseling T."/>
            <person name="Choisne N."/>
            <person name="Couloux A."/>
            <person name="Denny R."/>
            <person name="Deshpande S."/>
            <person name="Dai X."/>
            <person name="Doyle J.J."/>
            <person name="Dudez A.M."/>
            <person name="Farmer A.D."/>
            <person name="Fouteau S."/>
            <person name="Franken C."/>
            <person name="Gibelin C."/>
            <person name="Gish J."/>
            <person name="Goldstein S."/>
            <person name="Gonzalez A.J."/>
            <person name="Green P.J."/>
            <person name="Hallab A."/>
            <person name="Hartog M."/>
            <person name="Hua A."/>
            <person name="Humphray S.J."/>
            <person name="Jeong D.H."/>
            <person name="Jing Y."/>
            <person name="Jocker A."/>
            <person name="Kenton S.M."/>
            <person name="Kim D.J."/>
            <person name="Klee K."/>
            <person name="Lai H."/>
            <person name="Lang C."/>
            <person name="Lin S."/>
            <person name="Macmil S.L."/>
            <person name="Magdelenat G."/>
            <person name="Matthews L."/>
            <person name="McCorrison J."/>
            <person name="Monaghan E.L."/>
            <person name="Mun J.H."/>
            <person name="Najar F.Z."/>
            <person name="Nicholson C."/>
            <person name="Noirot C."/>
            <person name="O'Bleness M."/>
            <person name="Paule C.R."/>
            <person name="Poulain J."/>
            <person name="Prion F."/>
            <person name="Qin B."/>
            <person name="Qu C."/>
            <person name="Retzel E.F."/>
            <person name="Riddle C."/>
            <person name="Sallet E."/>
            <person name="Samain S."/>
            <person name="Samson N."/>
            <person name="Sanders I."/>
            <person name="Saurat O."/>
            <person name="Scarpelli C."/>
            <person name="Schiex T."/>
            <person name="Segurens B."/>
            <person name="Severin A.J."/>
            <person name="Sherrier D.J."/>
            <person name="Shi R."/>
            <person name="Sims S."/>
            <person name="Singer S.R."/>
            <person name="Sinharoy S."/>
            <person name="Sterck L."/>
            <person name="Viollet A."/>
            <person name="Wang B.B."/>
            <person name="Wang K."/>
            <person name="Wang M."/>
            <person name="Wang X."/>
            <person name="Warfsmann J."/>
            <person name="Weissenbach J."/>
            <person name="White D.D."/>
            <person name="White J.D."/>
            <person name="Wiley G.B."/>
            <person name="Wincker P."/>
            <person name="Xing Y."/>
            <person name="Yang L."/>
            <person name="Yao Z."/>
            <person name="Ying F."/>
            <person name="Zhai J."/>
            <person name="Zhou L."/>
            <person name="Zuber A."/>
            <person name="Denarie J."/>
            <person name="Dixon R.A."/>
            <person name="May G.D."/>
            <person name="Schwartz D.C."/>
            <person name="Rogers J."/>
            <person name="Quetier F."/>
            <person name="Town C.D."/>
            <person name="Roe B.A."/>
        </authorList>
    </citation>
    <scope>NUCLEOTIDE SEQUENCE [LARGE SCALE GENOMIC DNA]</scope>
    <source>
        <strain evidence="1">A17</strain>
        <strain evidence="2 3">cv. Jemalong A17</strain>
    </source>
</reference>
<protein>
    <submittedName>
        <fullName evidence="1 2">Uncharacterized protein</fullName>
    </submittedName>
</protein>
<organism evidence="1 3">
    <name type="scientific">Medicago truncatula</name>
    <name type="common">Barrel medic</name>
    <name type="synonym">Medicago tribuloides</name>
    <dbReference type="NCBI Taxonomy" id="3880"/>
    <lineage>
        <taxon>Eukaryota</taxon>
        <taxon>Viridiplantae</taxon>
        <taxon>Streptophyta</taxon>
        <taxon>Embryophyta</taxon>
        <taxon>Tracheophyta</taxon>
        <taxon>Spermatophyta</taxon>
        <taxon>Magnoliopsida</taxon>
        <taxon>eudicotyledons</taxon>
        <taxon>Gunneridae</taxon>
        <taxon>Pentapetalae</taxon>
        <taxon>rosids</taxon>
        <taxon>fabids</taxon>
        <taxon>Fabales</taxon>
        <taxon>Fabaceae</taxon>
        <taxon>Papilionoideae</taxon>
        <taxon>50 kb inversion clade</taxon>
        <taxon>NPAAA clade</taxon>
        <taxon>Hologalegina</taxon>
        <taxon>IRL clade</taxon>
        <taxon>Trifolieae</taxon>
        <taxon>Medicago</taxon>
    </lineage>
</organism>
<sequence length="83" mass="9130">MSTSNSLIDDLQIFVGGQNGSEKKLDEKMSQMMGDAYMHYANGSYDMHCRWQKAANVPYKHAIVVYDSAMSGHGLSLATIIVA</sequence>
<reference evidence="1 3" key="2">
    <citation type="journal article" date="2014" name="BMC Genomics">
        <title>An improved genome release (version Mt4.0) for the model legume Medicago truncatula.</title>
        <authorList>
            <person name="Tang H."/>
            <person name="Krishnakumar V."/>
            <person name="Bidwell S."/>
            <person name="Rosen B."/>
            <person name="Chan A."/>
            <person name="Zhou S."/>
            <person name="Gentzbittel L."/>
            <person name="Childs K.L."/>
            <person name="Yandell M."/>
            <person name="Gundlach H."/>
            <person name="Mayer K.F."/>
            <person name="Schwartz D.C."/>
            <person name="Town C.D."/>
        </authorList>
    </citation>
    <scope>GENOME REANNOTATION</scope>
    <source>
        <strain evidence="2 3">cv. Jemalong A17</strain>
    </source>
</reference>
<reference evidence="2" key="3">
    <citation type="submission" date="2015-04" db="UniProtKB">
        <authorList>
            <consortium name="EnsemblPlants"/>
        </authorList>
    </citation>
    <scope>IDENTIFICATION</scope>
    <source>
        <strain evidence="2">cv. Jemalong A17</strain>
    </source>
</reference>
<accession>G7JNI1</accession>
<dbReference type="EnsemblPlants" id="AES89422">
    <property type="protein sequence ID" value="AES89422"/>
    <property type="gene ID" value="MTR_4g074710"/>
</dbReference>
<evidence type="ECO:0000313" key="1">
    <source>
        <dbReference type="EMBL" id="AES89422.1"/>
    </source>
</evidence>